<dbReference type="InterPro" id="IPR036676">
    <property type="entry name" value="PurM-like_C_sf"/>
</dbReference>
<evidence type="ECO:0000256" key="1">
    <source>
        <dbReference type="ARBA" id="ARBA00004686"/>
    </source>
</evidence>
<evidence type="ECO:0000259" key="8">
    <source>
        <dbReference type="Pfam" id="PF02769"/>
    </source>
</evidence>
<dbReference type="InterPro" id="IPR010918">
    <property type="entry name" value="PurM-like_C_dom"/>
</dbReference>
<keyword evidence="10" id="KW-1185">Reference proteome</keyword>
<dbReference type="Pfam" id="PF02769">
    <property type="entry name" value="AIRS_C"/>
    <property type="match status" value="1"/>
</dbReference>
<dbReference type="EC" id="6.3.3.1" evidence="2"/>
<proteinExistence type="predicted"/>
<dbReference type="Pfam" id="PF00551">
    <property type="entry name" value="Formyl_trans_N"/>
    <property type="match status" value="1"/>
</dbReference>
<protein>
    <recommendedName>
        <fullName evidence="2">phosphoribosylformylglycinamidine cyclo-ligase</fullName>
        <ecNumber evidence="2">6.3.3.1</ecNumber>
    </recommendedName>
</protein>
<evidence type="ECO:0000256" key="3">
    <source>
        <dbReference type="ARBA" id="ARBA00022598"/>
    </source>
</evidence>
<evidence type="ECO:0000259" key="7">
    <source>
        <dbReference type="Pfam" id="PF00551"/>
    </source>
</evidence>
<accession>A0ABN9MPI8</accession>
<dbReference type="Gene3D" id="3.90.650.10">
    <property type="entry name" value="PurM-like C-terminal domain"/>
    <property type="match status" value="1"/>
</dbReference>
<evidence type="ECO:0000313" key="9">
    <source>
        <dbReference type="EMBL" id="CAJ0968700.1"/>
    </source>
</evidence>
<keyword evidence="3" id="KW-0436">Ligase</keyword>
<dbReference type="Proteomes" id="UP001176940">
    <property type="component" value="Unassembled WGS sequence"/>
</dbReference>
<dbReference type="SUPFAM" id="SSF53328">
    <property type="entry name" value="Formyltransferase"/>
    <property type="match status" value="1"/>
</dbReference>
<comment type="caution">
    <text evidence="9">The sequence shown here is derived from an EMBL/GenBank/DDBJ whole genome shotgun (WGS) entry which is preliminary data.</text>
</comment>
<gene>
    <name evidence="9" type="ORF">RIMI_LOCUS23337706</name>
</gene>
<dbReference type="InterPro" id="IPR004733">
    <property type="entry name" value="PurM_cligase"/>
</dbReference>
<evidence type="ECO:0000256" key="2">
    <source>
        <dbReference type="ARBA" id="ARBA00013047"/>
    </source>
</evidence>
<dbReference type="InterPro" id="IPR036477">
    <property type="entry name" value="Formyl_transf_N_sf"/>
</dbReference>
<feature type="compositionally biased region" description="Basic and acidic residues" evidence="6">
    <location>
        <begin position="388"/>
        <end position="397"/>
    </location>
</feature>
<sequence>MKGTGEMIMNSTMVFTPPVLRALQSRDISACVPITEGGLVGSILHYLPENMGVIIDALCWKIPAFFPWLYEVGDISEQDLVYNFTCGIGAVLIAQKNVALKILAEIQHDEEAWIIGSMFHHHANSPRVQVRHFLEALKLNNFQLLKNVILYKAPAKISKVAILISTKGPKLNLMMDNIRQLGSCARLSLIISNNSAVEELKKAAGAGIPTRVLDHAMFGCRSEFESTMCRVLEEFSIDLVCLAGFGRTLSDQFLIGWRGKILKLFSTLFPSMKMEKSPVTGWRVHGCTGLKKKEEFEGKLNSHDTTAVGGLRYLILPLKLQQSATIGLWDTVEEESSSLPEKLLYFRGRFCFTAGAKQAQTLLQGRYQWWLQHQMLVRVVPSTESLGMKKEEREAQHSHPSALHSLPGLLEP</sequence>
<dbReference type="PANTHER" id="PTHR10520:SF17">
    <property type="entry name" value="PHOSPHORIBOSYLFORMYLGLYCINAMIDINE CYCLO-LIGASE"/>
    <property type="match status" value="1"/>
</dbReference>
<dbReference type="Gene3D" id="3.40.50.170">
    <property type="entry name" value="Formyl transferase, N-terminal domain"/>
    <property type="match status" value="1"/>
</dbReference>
<feature type="region of interest" description="Disordered" evidence="6">
    <location>
        <begin position="388"/>
        <end position="412"/>
    </location>
</feature>
<evidence type="ECO:0000256" key="5">
    <source>
        <dbReference type="ARBA" id="ARBA00022840"/>
    </source>
</evidence>
<name>A0ABN9MPI8_9NEOB</name>
<dbReference type="PANTHER" id="PTHR10520">
    <property type="entry name" value="TRIFUNCTIONAL PURINE BIOSYNTHETIC PROTEIN ADENOSINE-3-RELATED"/>
    <property type="match status" value="1"/>
</dbReference>
<organism evidence="9 10">
    <name type="scientific">Ranitomeya imitator</name>
    <name type="common">mimic poison frog</name>
    <dbReference type="NCBI Taxonomy" id="111125"/>
    <lineage>
        <taxon>Eukaryota</taxon>
        <taxon>Metazoa</taxon>
        <taxon>Chordata</taxon>
        <taxon>Craniata</taxon>
        <taxon>Vertebrata</taxon>
        <taxon>Euteleostomi</taxon>
        <taxon>Amphibia</taxon>
        <taxon>Batrachia</taxon>
        <taxon>Anura</taxon>
        <taxon>Neobatrachia</taxon>
        <taxon>Hyloidea</taxon>
        <taxon>Dendrobatidae</taxon>
        <taxon>Dendrobatinae</taxon>
        <taxon>Ranitomeya</taxon>
    </lineage>
</organism>
<dbReference type="InterPro" id="IPR002376">
    <property type="entry name" value="Formyl_transf_N"/>
</dbReference>
<keyword evidence="5" id="KW-0067">ATP-binding</keyword>
<feature type="domain" description="Formyl transferase N-terminal" evidence="7">
    <location>
        <begin position="159"/>
        <end position="272"/>
    </location>
</feature>
<reference evidence="9" key="1">
    <citation type="submission" date="2023-07" db="EMBL/GenBank/DDBJ databases">
        <authorList>
            <person name="Stuckert A."/>
        </authorList>
    </citation>
    <scope>NUCLEOTIDE SEQUENCE</scope>
</reference>
<comment type="pathway">
    <text evidence="1">Purine metabolism; IMP biosynthesis via de novo pathway; 5-amino-1-(5-phospho-D-ribosyl)imidazole from N(2)-formyl-N(1)-(5-phospho-D-ribosyl)glycinamide: step 2/2.</text>
</comment>
<dbReference type="SUPFAM" id="SSF56042">
    <property type="entry name" value="PurM C-terminal domain-like"/>
    <property type="match status" value="1"/>
</dbReference>
<keyword evidence="4" id="KW-0547">Nucleotide-binding</keyword>
<dbReference type="EMBL" id="CAUEEQ010079568">
    <property type="protein sequence ID" value="CAJ0968700.1"/>
    <property type="molecule type" value="Genomic_DNA"/>
</dbReference>
<evidence type="ECO:0000256" key="4">
    <source>
        <dbReference type="ARBA" id="ARBA00022741"/>
    </source>
</evidence>
<evidence type="ECO:0000313" key="10">
    <source>
        <dbReference type="Proteomes" id="UP001176940"/>
    </source>
</evidence>
<evidence type="ECO:0000256" key="6">
    <source>
        <dbReference type="SAM" id="MobiDB-lite"/>
    </source>
</evidence>
<feature type="domain" description="PurM-like C-terminal" evidence="8">
    <location>
        <begin position="20"/>
        <end position="119"/>
    </location>
</feature>